<dbReference type="PANTHER" id="PTHR10429:SF0">
    <property type="entry name" value="DNA-3-METHYLADENINE GLYCOSYLASE"/>
    <property type="match status" value="1"/>
</dbReference>
<dbReference type="NCBIfam" id="TIGR00567">
    <property type="entry name" value="3mg"/>
    <property type="match status" value="1"/>
</dbReference>
<keyword evidence="6" id="KW-0378">Hydrolase</keyword>
<comment type="similarity">
    <text evidence="3">Belongs to the DNA glycosylase MPG family.</text>
</comment>
<dbReference type="EMBL" id="JAODUP010000131">
    <property type="protein sequence ID" value="KAK2160520.1"/>
    <property type="molecule type" value="Genomic_DNA"/>
</dbReference>
<dbReference type="Gene3D" id="3.10.300.10">
    <property type="entry name" value="Methylpurine-DNA glycosylase (MPG)"/>
    <property type="match status" value="1"/>
</dbReference>
<evidence type="ECO:0000256" key="14">
    <source>
        <dbReference type="SAM" id="MobiDB-lite"/>
    </source>
</evidence>
<comment type="subunit">
    <text evidence="9">Binds MBD1. Binds SSBP1.</text>
</comment>
<dbReference type="InterPro" id="IPR003180">
    <property type="entry name" value="MPG"/>
</dbReference>
<dbReference type="GO" id="GO:0006284">
    <property type="term" value="P:base-excision repair"/>
    <property type="evidence" value="ECO:0007669"/>
    <property type="project" value="InterPro"/>
</dbReference>
<dbReference type="FunFam" id="3.10.300.10:FF:000001">
    <property type="entry name" value="Putative 3-methyladenine DNA glycosylase"/>
    <property type="match status" value="1"/>
</dbReference>
<keyword evidence="16" id="KW-1185">Reference proteome</keyword>
<evidence type="ECO:0000313" key="15">
    <source>
        <dbReference type="EMBL" id="KAK2160520.1"/>
    </source>
</evidence>
<dbReference type="CDD" id="cd00540">
    <property type="entry name" value="AAG"/>
    <property type="match status" value="1"/>
</dbReference>
<evidence type="ECO:0000256" key="2">
    <source>
        <dbReference type="ARBA" id="ARBA00002421"/>
    </source>
</evidence>
<reference evidence="15" key="1">
    <citation type="journal article" date="2023" name="Mol. Biol. Evol.">
        <title>Third-Generation Sequencing Reveals the Adaptive Role of the Epigenome in Three Deep-Sea Polychaetes.</title>
        <authorList>
            <person name="Perez M."/>
            <person name="Aroh O."/>
            <person name="Sun Y."/>
            <person name="Lan Y."/>
            <person name="Juniper S.K."/>
            <person name="Young C.R."/>
            <person name="Angers B."/>
            <person name="Qian P.Y."/>
        </authorList>
    </citation>
    <scope>NUCLEOTIDE SEQUENCE</scope>
    <source>
        <strain evidence="15">P08H-3</strain>
    </source>
</reference>
<evidence type="ECO:0000256" key="10">
    <source>
        <dbReference type="ARBA" id="ARBA00068926"/>
    </source>
</evidence>
<comment type="catalytic activity">
    <reaction evidence="1">
        <text>Hydrolysis of alkylated DNA, releasing 3-methyladenine, 3-methylguanine, 7-methylguanine and 7-methyladenine.</text>
        <dbReference type="EC" id="3.2.2.21"/>
    </reaction>
</comment>
<evidence type="ECO:0000313" key="16">
    <source>
        <dbReference type="Proteomes" id="UP001208570"/>
    </source>
</evidence>
<dbReference type="Pfam" id="PF02245">
    <property type="entry name" value="Pur_DNA_glyco"/>
    <property type="match status" value="1"/>
</dbReference>
<evidence type="ECO:0000256" key="1">
    <source>
        <dbReference type="ARBA" id="ARBA00000086"/>
    </source>
</evidence>
<dbReference type="GO" id="GO:0003905">
    <property type="term" value="F:alkylbase DNA N-glycosylase activity"/>
    <property type="evidence" value="ECO:0007669"/>
    <property type="project" value="UniProtKB-EC"/>
</dbReference>
<dbReference type="Proteomes" id="UP001208570">
    <property type="component" value="Unassembled WGS sequence"/>
</dbReference>
<evidence type="ECO:0000256" key="12">
    <source>
        <dbReference type="ARBA" id="ARBA00078171"/>
    </source>
</evidence>
<comment type="function">
    <text evidence="2">Hydrolysis of the deoxyribose N-glycosidic bond to excise 3-methyladenine, and 7-methylguanine from the damaged DNA polymer formed by alkylation lesions.</text>
</comment>
<comment type="caution">
    <text evidence="15">The sequence shown here is derived from an EMBL/GenBank/DDBJ whole genome shotgun (WGS) entry which is preliminary data.</text>
</comment>
<evidence type="ECO:0000256" key="8">
    <source>
        <dbReference type="ARBA" id="ARBA00033426"/>
    </source>
</evidence>
<dbReference type="SUPFAM" id="SSF50486">
    <property type="entry name" value="FMT C-terminal domain-like"/>
    <property type="match status" value="1"/>
</dbReference>
<keyword evidence="7" id="KW-0234">DNA repair</keyword>
<evidence type="ECO:0000256" key="6">
    <source>
        <dbReference type="ARBA" id="ARBA00022801"/>
    </source>
</evidence>
<protein>
    <recommendedName>
        <fullName evidence="10">DNA-3-methyladenine glycosylase</fullName>
        <ecNumber evidence="4">3.2.2.21</ecNumber>
    </recommendedName>
    <alternativeName>
        <fullName evidence="11">3-alkyladenine DNA glycosylase</fullName>
    </alternativeName>
    <alternativeName>
        <fullName evidence="8">3-methyladenine DNA glycosidase</fullName>
    </alternativeName>
    <alternativeName>
        <fullName evidence="13">ADPG</fullName>
    </alternativeName>
    <alternativeName>
        <fullName evidence="12">N-methylpurine-DNA glycosylase</fullName>
    </alternativeName>
</protein>
<dbReference type="GO" id="GO:0003677">
    <property type="term" value="F:DNA binding"/>
    <property type="evidence" value="ECO:0007669"/>
    <property type="project" value="InterPro"/>
</dbReference>
<sequence length="285" mass="32211">MERKSRQHSDSGRTEGSRKLNRNIKTELSSDEITPAKKARLLKEKTEKWGCHSVNETSPESECKQQHDDDIDRYDRSFFDQPCEILARSLLGKKLIRLMSDGSRLAGIIVETEAYLGEEDKAAHSYRGRKTPKNEAMFMQPGTVYVYNIYGMYTCMNFSAQGKGTAVLLRAVDPVEGEDVMRNHRGTKRSDSGQGLKTKELCSGPSKLTMAFHIDKDSFNKADITNNPSIWLQDPGTHIKPDDIVVTSRIGVNYAEEWTKKPLRFYIRGNQSVSIRDKVAEAGQN</sequence>
<evidence type="ECO:0000256" key="13">
    <source>
        <dbReference type="ARBA" id="ARBA00082988"/>
    </source>
</evidence>
<dbReference type="InterPro" id="IPR011034">
    <property type="entry name" value="Formyl_transferase-like_C_sf"/>
</dbReference>
<accession>A0AAD9JXH9</accession>
<evidence type="ECO:0000256" key="4">
    <source>
        <dbReference type="ARBA" id="ARBA00012000"/>
    </source>
</evidence>
<evidence type="ECO:0000256" key="7">
    <source>
        <dbReference type="ARBA" id="ARBA00023204"/>
    </source>
</evidence>
<dbReference type="PANTHER" id="PTHR10429">
    <property type="entry name" value="DNA-3-METHYLADENINE GLYCOSYLASE"/>
    <property type="match status" value="1"/>
</dbReference>
<evidence type="ECO:0000256" key="9">
    <source>
        <dbReference type="ARBA" id="ARBA00066187"/>
    </source>
</evidence>
<proteinExistence type="inferred from homology"/>
<organism evidence="15 16">
    <name type="scientific">Paralvinella palmiformis</name>
    <dbReference type="NCBI Taxonomy" id="53620"/>
    <lineage>
        <taxon>Eukaryota</taxon>
        <taxon>Metazoa</taxon>
        <taxon>Spiralia</taxon>
        <taxon>Lophotrochozoa</taxon>
        <taxon>Annelida</taxon>
        <taxon>Polychaeta</taxon>
        <taxon>Sedentaria</taxon>
        <taxon>Canalipalpata</taxon>
        <taxon>Terebellida</taxon>
        <taxon>Terebelliformia</taxon>
        <taxon>Alvinellidae</taxon>
        <taxon>Paralvinella</taxon>
    </lineage>
</organism>
<dbReference type="HAMAP" id="MF_00527">
    <property type="entry name" value="3MGH"/>
    <property type="match status" value="1"/>
</dbReference>
<dbReference type="AlphaFoldDB" id="A0AAD9JXH9"/>
<dbReference type="InterPro" id="IPR036995">
    <property type="entry name" value="MPG_sf"/>
</dbReference>
<dbReference type="EC" id="3.2.2.21" evidence="4"/>
<feature type="compositionally biased region" description="Basic and acidic residues" evidence="14">
    <location>
        <begin position="1"/>
        <end position="18"/>
    </location>
</feature>
<evidence type="ECO:0000256" key="11">
    <source>
        <dbReference type="ARBA" id="ARBA00076879"/>
    </source>
</evidence>
<gene>
    <name evidence="15" type="ORF">LSH36_131g00041</name>
</gene>
<keyword evidence="5" id="KW-0227">DNA damage</keyword>
<evidence type="ECO:0000256" key="3">
    <source>
        <dbReference type="ARBA" id="ARBA00009232"/>
    </source>
</evidence>
<feature type="region of interest" description="Disordered" evidence="14">
    <location>
        <begin position="1"/>
        <end position="36"/>
    </location>
</feature>
<name>A0AAD9JXH9_9ANNE</name>
<evidence type="ECO:0000256" key="5">
    <source>
        <dbReference type="ARBA" id="ARBA00022763"/>
    </source>
</evidence>